<reference evidence="2" key="1">
    <citation type="submission" date="2022-05" db="EMBL/GenBank/DDBJ databases">
        <authorList>
            <person name="Pankratov T."/>
        </authorList>
    </citation>
    <scope>NUCLEOTIDE SEQUENCE</scope>
    <source>
        <strain evidence="2">BP6-180914</strain>
    </source>
</reference>
<dbReference type="RefSeq" id="WP_282585314.1">
    <property type="nucleotide sequence ID" value="NZ_JAMOIM010000007.1"/>
</dbReference>
<keyword evidence="1" id="KW-0472">Membrane</keyword>
<feature type="transmembrane region" description="Helical" evidence="1">
    <location>
        <begin position="7"/>
        <end position="32"/>
    </location>
</feature>
<accession>A0AA41YXR3</accession>
<keyword evidence="3" id="KW-1185">Reference proteome</keyword>
<proteinExistence type="predicted"/>
<organism evidence="2 3">
    <name type="scientific">Lichenifustis flavocetrariae</name>
    <dbReference type="NCBI Taxonomy" id="2949735"/>
    <lineage>
        <taxon>Bacteria</taxon>
        <taxon>Pseudomonadati</taxon>
        <taxon>Pseudomonadota</taxon>
        <taxon>Alphaproteobacteria</taxon>
        <taxon>Hyphomicrobiales</taxon>
        <taxon>Lichenihabitantaceae</taxon>
        <taxon>Lichenifustis</taxon>
    </lineage>
</organism>
<evidence type="ECO:0000313" key="3">
    <source>
        <dbReference type="Proteomes" id="UP001165667"/>
    </source>
</evidence>
<protein>
    <submittedName>
        <fullName evidence="2">Uncharacterized protein</fullName>
    </submittedName>
</protein>
<gene>
    <name evidence="2" type="ORF">M8523_13070</name>
</gene>
<sequence>MAKTLKIVGIILFLIGALWAFQGLGVVGGSFMTGERQWLIIGVITAVVGIVMVLWANLRRA</sequence>
<name>A0AA41YXR3_9HYPH</name>
<dbReference type="Proteomes" id="UP001165667">
    <property type="component" value="Unassembled WGS sequence"/>
</dbReference>
<keyword evidence="1" id="KW-1133">Transmembrane helix</keyword>
<feature type="transmembrane region" description="Helical" evidence="1">
    <location>
        <begin position="38"/>
        <end position="58"/>
    </location>
</feature>
<dbReference type="AlphaFoldDB" id="A0AA41YXR3"/>
<evidence type="ECO:0000313" key="2">
    <source>
        <dbReference type="EMBL" id="MCW6508953.1"/>
    </source>
</evidence>
<evidence type="ECO:0000256" key="1">
    <source>
        <dbReference type="SAM" id="Phobius"/>
    </source>
</evidence>
<dbReference type="EMBL" id="JAMOIM010000007">
    <property type="protein sequence ID" value="MCW6508953.1"/>
    <property type="molecule type" value="Genomic_DNA"/>
</dbReference>
<comment type="caution">
    <text evidence="2">The sequence shown here is derived from an EMBL/GenBank/DDBJ whole genome shotgun (WGS) entry which is preliminary data.</text>
</comment>
<keyword evidence="1" id="KW-0812">Transmembrane</keyword>